<keyword evidence="2" id="KW-0812">Transmembrane</keyword>
<name>A0A0G4EQU5_VITBC</name>
<feature type="coiled-coil region" evidence="1">
    <location>
        <begin position="55"/>
        <end position="89"/>
    </location>
</feature>
<sequence length="94" mass="10847">MPMGSAAKSLTPLEVVSKRSVQVIGICSLCAAFTLNYLWVESGRRREEQLLRADLSQARKLNDELILKVSELKAENSTLKKRLLDIMRERTRWW</sequence>
<dbReference type="EMBL" id="CDMY01000295">
    <property type="protein sequence ID" value="CEM00608.1"/>
    <property type="molecule type" value="Genomic_DNA"/>
</dbReference>
<proteinExistence type="predicted"/>
<reference evidence="3 4" key="1">
    <citation type="submission" date="2014-11" db="EMBL/GenBank/DDBJ databases">
        <authorList>
            <person name="Zhu J."/>
            <person name="Qi W."/>
            <person name="Song R."/>
        </authorList>
    </citation>
    <scope>NUCLEOTIDE SEQUENCE [LARGE SCALE GENOMIC DNA]</scope>
</reference>
<accession>A0A0G4EQU5</accession>
<evidence type="ECO:0000313" key="3">
    <source>
        <dbReference type="EMBL" id="CEM00608.1"/>
    </source>
</evidence>
<organism evidence="3 4">
    <name type="scientific">Vitrella brassicaformis (strain CCMP3155)</name>
    <dbReference type="NCBI Taxonomy" id="1169540"/>
    <lineage>
        <taxon>Eukaryota</taxon>
        <taxon>Sar</taxon>
        <taxon>Alveolata</taxon>
        <taxon>Colpodellida</taxon>
        <taxon>Vitrellaceae</taxon>
        <taxon>Vitrella</taxon>
    </lineage>
</organism>
<protein>
    <submittedName>
        <fullName evidence="3">Uncharacterized protein</fullName>
    </submittedName>
</protein>
<dbReference type="InParanoid" id="A0A0G4EQU5"/>
<evidence type="ECO:0000313" key="4">
    <source>
        <dbReference type="Proteomes" id="UP000041254"/>
    </source>
</evidence>
<evidence type="ECO:0000256" key="2">
    <source>
        <dbReference type="SAM" id="Phobius"/>
    </source>
</evidence>
<dbReference type="VEuPathDB" id="CryptoDB:Vbra_12877"/>
<gene>
    <name evidence="3" type="ORF">Vbra_12877</name>
</gene>
<keyword evidence="2" id="KW-1133">Transmembrane helix</keyword>
<dbReference type="AlphaFoldDB" id="A0A0G4EQU5"/>
<keyword evidence="4" id="KW-1185">Reference proteome</keyword>
<dbReference type="Proteomes" id="UP000041254">
    <property type="component" value="Unassembled WGS sequence"/>
</dbReference>
<evidence type="ECO:0000256" key="1">
    <source>
        <dbReference type="SAM" id="Coils"/>
    </source>
</evidence>
<keyword evidence="2" id="KW-0472">Membrane</keyword>
<keyword evidence="1" id="KW-0175">Coiled coil</keyword>
<feature type="transmembrane region" description="Helical" evidence="2">
    <location>
        <begin position="20"/>
        <end position="40"/>
    </location>
</feature>